<evidence type="ECO:0000313" key="3">
    <source>
        <dbReference type="EMBL" id="KAL0471304.1"/>
    </source>
</evidence>
<evidence type="ECO:0000259" key="2">
    <source>
        <dbReference type="PROSITE" id="PS50280"/>
    </source>
</evidence>
<dbReference type="SUPFAM" id="SSF82199">
    <property type="entry name" value="SET domain"/>
    <property type="match status" value="1"/>
</dbReference>
<organism evidence="3 4">
    <name type="scientific">Neurospora intermedia</name>
    <dbReference type="NCBI Taxonomy" id="5142"/>
    <lineage>
        <taxon>Eukaryota</taxon>
        <taxon>Fungi</taxon>
        <taxon>Dikarya</taxon>
        <taxon>Ascomycota</taxon>
        <taxon>Pezizomycotina</taxon>
        <taxon>Sordariomycetes</taxon>
        <taxon>Sordariomycetidae</taxon>
        <taxon>Sordariales</taxon>
        <taxon>Sordariaceae</taxon>
        <taxon>Neurospora</taxon>
    </lineage>
</organism>
<dbReference type="InterPro" id="IPR046341">
    <property type="entry name" value="SET_dom_sf"/>
</dbReference>
<feature type="signal peptide" evidence="1">
    <location>
        <begin position="1"/>
        <end position="43"/>
    </location>
</feature>
<dbReference type="PANTHER" id="PTHR47332:SF6">
    <property type="entry name" value="SET DOMAIN-CONTAINING PROTEIN"/>
    <property type="match status" value="1"/>
</dbReference>
<reference evidence="3 4" key="1">
    <citation type="submission" date="2023-09" db="EMBL/GenBank/DDBJ databases">
        <title>Multi-omics analysis of a traditional fermented food reveals byproduct-associated fungal strains for waste-to-food upcycling.</title>
        <authorList>
            <consortium name="Lawrence Berkeley National Laboratory"/>
            <person name="Rekdal V.M."/>
            <person name="Villalobos-Escobedo J.M."/>
            <person name="Rodriguez-Valeron N."/>
            <person name="Garcia M.O."/>
            <person name="Vasquez D.P."/>
            <person name="Damayanti I."/>
            <person name="Sorensen P.M."/>
            <person name="Baidoo E.E."/>
            <person name="De Carvalho A.C."/>
            <person name="Riley R."/>
            <person name="Lipzen A."/>
            <person name="He G."/>
            <person name="Yan M."/>
            <person name="Haridas S."/>
            <person name="Daum C."/>
            <person name="Yoshinaga Y."/>
            <person name="Ng V."/>
            <person name="Grigoriev I.V."/>
            <person name="Munk R."/>
            <person name="Nuraida L."/>
            <person name="Wijaya C.H."/>
            <person name="Morales P.-C."/>
            <person name="Keasling J.D."/>
        </authorList>
    </citation>
    <scope>NUCLEOTIDE SEQUENCE [LARGE SCALE GENOMIC DNA]</scope>
    <source>
        <strain evidence="3 4">FGSC 2613</strain>
    </source>
</reference>
<dbReference type="PANTHER" id="PTHR47332">
    <property type="entry name" value="SET DOMAIN-CONTAINING PROTEIN 5"/>
    <property type="match status" value="1"/>
</dbReference>
<dbReference type="EMBL" id="JAVLET010000003">
    <property type="protein sequence ID" value="KAL0471304.1"/>
    <property type="molecule type" value="Genomic_DNA"/>
</dbReference>
<dbReference type="PROSITE" id="PS50280">
    <property type="entry name" value="SET"/>
    <property type="match status" value="1"/>
</dbReference>
<keyword evidence="1" id="KW-0732">Signal</keyword>
<proteinExistence type="predicted"/>
<evidence type="ECO:0000256" key="1">
    <source>
        <dbReference type="SAM" id="SignalP"/>
    </source>
</evidence>
<feature type="domain" description="SET" evidence="2">
    <location>
        <begin position="187"/>
        <end position="355"/>
    </location>
</feature>
<accession>A0ABR3DFB5</accession>
<feature type="chain" id="PRO_5047089991" description="SET domain-containing protein" evidence="1">
    <location>
        <begin position="44"/>
        <end position="520"/>
    </location>
</feature>
<dbReference type="InterPro" id="IPR011990">
    <property type="entry name" value="TPR-like_helical_dom_sf"/>
</dbReference>
<name>A0ABR3DFB5_NEUIN</name>
<dbReference type="Proteomes" id="UP001451303">
    <property type="component" value="Unassembled WGS sequence"/>
</dbReference>
<evidence type="ECO:0000313" key="4">
    <source>
        <dbReference type="Proteomes" id="UP001451303"/>
    </source>
</evidence>
<dbReference type="Pfam" id="PF00856">
    <property type="entry name" value="SET"/>
    <property type="match status" value="1"/>
</dbReference>
<dbReference type="Gene3D" id="1.25.40.10">
    <property type="entry name" value="Tetratricopeptide repeat domain"/>
    <property type="match status" value="1"/>
</dbReference>
<comment type="caution">
    <text evidence="3">The sequence shown here is derived from an EMBL/GenBank/DDBJ whole genome shotgun (WGS) entry which is preliminary data.</text>
</comment>
<gene>
    <name evidence="3" type="ORF">QR685DRAFT_518864</name>
</gene>
<dbReference type="Gene3D" id="2.170.270.10">
    <property type="entry name" value="SET domain"/>
    <property type="match status" value="1"/>
</dbReference>
<dbReference type="InterPro" id="IPR001214">
    <property type="entry name" value="SET_dom"/>
</dbReference>
<protein>
    <recommendedName>
        <fullName evidence="2">SET domain-containing protein</fullName>
    </recommendedName>
</protein>
<sequence length="520" mass="57611">MENLHALRMSKGKMSSGSTNRSTWALFVFSLLATAVCRHGANATVLNSNFTIHPSLRQQCPNLTTFQRSPTCPGLLGIFPDNNTAIQHFNLPWSYPPKCLSIRSSPASSSLSASSSSSSSSPASFSPSYSSYAAENVYCLFSSQNFRNGQGLSLIVSPTTAANLLGIGALDDGTAPWASHVRKQRETPYQITDVKGKGKGVVATRPIKQGEILMVDVPNLLISEEFLRETEREGKGHLRRRMVKRGLEQLPESTRHKVLELQKGPGSYEIDAILGINLKGLGGDRLETDSALALLEEQEAEEHREGMMGLFAEVARINHSCRPNARVRFSKNRLAMEVISYRPIFPGEEILISYTPLTLPPSDRHHFLQQNHHFTCHCSLCTSLSDDPSANTPAAESHSRRQHLNELWTTMLHAKSEGFYQDAINILKDWLDFAEVEGLLPLMGEYHGVMAELYLVLAERGSPGGKEVDRDLALRGALREARMAVDAWVRLGSVDGGKTDDARVFLERIFKLKERRTKGR</sequence>
<dbReference type="InterPro" id="IPR053185">
    <property type="entry name" value="SET_domain_protein"/>
</dbReference>
<dbReference type="SMART" id="SM00317">
    <property type="entry name" value="SET"/>
    <property type="match status" value="1"/>
</dbReference>
<dbReference type="CDD" id="cd20071">
    <property type="entry name" value="SET_SMYD"/>
    <property type="match status" value="1"/>
</dbReference>
<keyword evidence="4" id="KW-1185">Reference proteome</keyword>